<dbReference type="OrthoDB" id="191706at2759"/>
<evidence type="ECO:0000256" key="3">
    <source>
        <dbReference type="ARBA" id="ARBA00022989"/>
    </source>
</evidence>
<comment type="subcellular location">
    <subcellularLocation>
        <location evidence="1">Endomembrane system</location>
        <topology evidence="1">Multi-pass membrane protein</topology>
    </subcellularLocation>
</comment>
<dbReference type="Proteomes" id="UP000076078">
    <property type="component" value="Unassembled WGS sequence"/>
</dbReference>
<feature type="domain" description="CWH43-like N-terminal" evidence="6">
    <location>
        <begin position="8"/>
        <end position="224"/>
    </location>
</feature>
<dbReference type="InParanoid" id="A0A152A1F3"/>
<sequence>MTTLKPKLLLWTICILPTVTLITTYTITEKLGHTNMKIPFISSSINQAPESCIGTLGLSITSFIMVLVTFIKYLITKFNIDNDPYTGSLRDNTSHIEQKRHRLNILSISIGILSAFGMLGVASFQYRNAGIVHLIFATMFFLGGVSYMIVQTYLDSILALERKVLICRKIMTVASIFLFFPYLILQFVNGEYRSTFQNVSAVFEISSALTLFLYFITYFYEFSQLKLHIDFTYPQSTSRVPSYNPN</sequence>
<dbReference type="InterPro" id="IPR019402">
    <property type="entry name" value="CWH43_N"/>
</dbReference>
<evidence type="ECO:0000256" key="2">
    <source>
        <dbReference type="ARBA" id="ARBA00022692"/>
    </source>
</evidence>
<evidence type="ECO:0000256" key="1">
    <source>
        <dbReference type="ARBA" id="ARBA00004127"/>
    </source>
</evidence>
<reference evidence="7 8" key="1">
    <citation type="submission" date="2015-12" db="EMBL/GenBank/DDBJ databases">
        <title>Dictyostelia acquired genes for synthesis and detection of signals that induce cell-type specialization by lateral gene transfer from prokaryotes.</title>
        <authorList>
            <person name="Gloeckner G."/>
            <person name="Schaap P."/>
        </authorList>
    </citation>
    <scope>NUCLEOTIDE SEQUENCE [LARGE SCALE GENOMIC DNA]</scope>
    <source>
        <strain evidence="7 8">TK</strain>
    </source>
</reference>
<evidence type="ECO:0000259" key="6">
    <source>
        <dbReference type="Pfam" id="PF10277"/>
    </source>
</evidence>
<comment type="caution">
    <text evidence="7">The sequence shown here is derived from an EMBL/GenBank/DDBJ whole genome shotgun (WGS) entry which is preliminary data.</text>
</comment>
<organism evidence="7 8">
    <name type="scientific">Tieghemostelium lacteum</name>
    <name type="common">Slime mold</name>
    <name type="synonym">Dictyostelium lacteum</name>
    <dbReference type="NCBI Taxonomy" id="361077"/>
    <lineage>
        <taxon>Eukaryota</taxon>
        <taxon>Amoebozoa</taxon>
        <taxon>Evosea</taxon>
        <taxon>Eumycetozoa</taxon>
        <taxon>Dictyostelia</taxon>
        <taxon>Dictyosteliales</taxon>
        <taxon>Raperosteliaceae</taxon>
        <taxon>Tieghemostelium</taxon>
    </lineage>
</organism>
<protein>
    <recommendedName>
        <fullName evidence="6">CWH43-like N-terminal domain-containing protein</fullName>
    </recommendedName>
</protein>
<keyword evidence="2 5" id="KW-0812">Transmembrane</keyword>
<dbReference type="AlphaFoldDB" id="A0A152A1F3"/>
<evidence type="ECO:0000313" key="8">
    <source>
        <dbReference type="Proteomes" id="UP000076078"/>
    </source>
</evidence>
<dbReference type="EMBL" id="LODT01000016">
    <property type="protein sequence ID" value="KYR00078.1"/>
    <property type="molecule type" value="Genomic_DNA"/>
</dbReference>
<feature type="transmembrane region" description="Helical" evidence="5">
    <location>
        <begin position="130"/>
        <end position="150"/>
    </location>
</feature>
<feature type="transmembrane region" description="Helical" evidence="5">
    <location>
        <begin position="103"/>
        <end position="124"/>
    </location>
</feature>
<name>A0A152A1F3_TIELA</name>
<accession>A0A152A1F3</accession>
<keyword evidence="4 5" id="KW-0472">Membrane</keyword>
<feature type="transmembrane region" description="Helical" evidence="5">
    <location>
        <begin position="170"/>
        <end position="188"/>
    </location>
</feature>
<dbReference type="Pfam" id="PF10277">
    <property type="entry name" value="Frag1"/>
    <property type="match status" value="1"/>
</dbReference>
<dbReference type="GO" id="GO:0012505">
    <property type="term" value="C:endomembrane system"/>
    <property type="evidence" value="ECO:0007669"/>
    <property type="project" value="UniProtKB-SubCell"/>
</dbReference>
<evidence type="ECO:0000313" key="7">
    <source>
        <dbReference type="EMBL" id="KYR00078.1"/>
    </source>
</evidence>
<feature type="transmembrane region" description="Helical" evidence="5">
    <location>
        <begin position="200"/>
        <end position="220"/>
    </location>
</feature>
<proteinExistence type="predicted"/>
<keyword evidence="3 5" id="KW-1133">Transmembrane helix</keyword>
<gene>
    <name evidence="7" type="ORF">DLAC_03225</name>
</gene>
<keyword evidence="8" id="KW-1185">Reference proteome</keyword>
<evidence type="ECO:0000256" key="4">
    <source>
        <dbReference type="ARBA" id="ARBA00023136"/>
    </source>
</evidence>
<dbReference type="InterPro" id="IPR050911">
    <property type="entry name" value="DRAM/TMEM150_Autophagy_Mod"/>
</dbReference>
<dbReference type="PANTHER" id="PTHR21324">
    <property type="entry name" value="FASTING-INDUCIBLE INTEGRAL MEMBRANE PROTEIN TM6P1-RELATED"/>
    <property type="match status" value="1"/>
</dbReference>
<evidence type="ECO:0000256" key="5">
    <source>
        <dbReference type="SAM" id="Phobius"/>
    </source>
</evidence>
<dbReference type="PANTHER" id="PTHR21324:SF2">
    <property type="entry name" value="EG:22E5.9 PROTEIN"/>
    <property type="match status" value="1"/>
</dbReference>
<dbReference type="OMA" id="DNTSHIE"/>
<feature type="transmembrane region" description="Helical" evidence="5">
    <location>
        <begin position="53"/>
        <end position="75"/>
    </location>
</feature>
<feature type="transmembrane region" description="Helical" evidence="5">
    <location>
        <begin position="9"/>
        <end position="27"/>
    </location>
</feature>